<protein>
    <submittedName>
        <fullName evidence="4">TIGR03943 family protein</fullName>
    </submittedName>
</protein>
<feature type="region of interest" description="Disordered" evidence="1">
    <location>
        <begin position="64"/>
        <end position="83"/>
    </location>
</feature>
<feature type="transmembrane region" description="Helical" evidence="2">
    <location>
        <begin position="39"/>
        <end position="57"/>
    </location>
</feature>
<organism evidence="4 5">
    <name type="scientific">Streptomyces coeruleorubidus</name>
    <dbReference type="NCBI Taxonomy" id="116188"/>
    <lineage>
        <taxon>Bacteria</taxon>
        <taxon>Bacillati</taxon>
        <taxon>Actinomycetota</taxon>
        <taxon>Actinomycetes</taxon>
        <taxon>Kitasatosporales</taxon>
        <taxon>Streptomycetaceae</taxon>
        <taxon>Streptomyces</taxon>
    </lineage>
</organism>
<dbReference type="EMBL" id="CP023694">
    <property type="protein sequence ID" value="QEV26655.1"/>
    <property type="molecule type" value="Genomic_DNA"/>
</dbReference>
<accession>A0A5J6ID08</accession>
<feature type="domain" description="DUF1980" evidence="3">
    <location>
        <begin position="150"/>
        <end position="246"/>
    </location>
</feature>
<gene>
    <name evidence="4" type="ORF">CP976_22620</name>
</gene>
<name>A0A5J6ID08_STRC4</name>
<dbReference type="InterPro" id="IPR015402">
    <property type="entry name" value="DUF1980"/>
</dbReference>
<dbReference type="Pfam" id="PF21537">
    <property type="entry name" value="DUF1980_C"/>
    <property type="match status" value="1"/>
</dbReference>
<reference evidence="4 5" key="1">
    <citation type="submission" date="2017-09" db="EMBL/GenBank/DDBJ databases">
        <authorList>
            <person name="Lee N."/>
            <person name="Cho B.-K."/>
        </authorList>
    </citation>
    <scope>NUCLEOTIDE SEQUENCE [LARGE SCALE GENOMIC DNA]</scope>
    <source>
        <strain evidence="4 5">ATCC 13740</strain>
    </source>
</reference>
<keyword evidence="2" id="KW-0472">Membrane</keyword>
<evidence type="ECO:0000256" key="2">
    <source>
        <dbReference type="SAM" id="Phobius"/>
    </source>
</evidence>
<dbReference type="AlphaFoldDB" id="A0A5J6ID08"/>
<dbReference type="InterPro" id="IPR052955">
    <property type="entry name" value="UPF0703_membrane_permease"/>
</dbReference>
<evidence type="ECO:0000256" key="1">
    <source>
        <dbReference type="SAM" id="MobiDB-lite"/>
    </source>
</evidence>
<dbReference type="PANTHER" id="PTHR40047">
    <property type="entry name" value="UPF0703 PROTEIN YCGQ"/>
    <property type="match status" value="1"/>
</dbReference>
<proteinExistence type="predicted"/>
<evidence type="ECO:0000259" key="3">
    <source>
        <dbReference type="Pfam" id="PF21537"/>
    </source>
</evidence>
<evidence type="ECO:0000313" key="5">
    <source>
        <dbReference type="Proteomes" id="UP000326598"/>
    </source>
</evidence>
<dbReference type="InterPro" id="IPR048447">
    <property type="entry name" value="DUF1980_C"/>
</dbReference>
<dbReference type="KEGG" id="scoe:CP976_22620"/>
<dbReference type="Proteomes" id="UP000326598">
    <property type="component" value="Chromosome"/>
</dbReference>
<evidence type="ECO:0000313" key="4">
    <source>
        <dbReference type="EMBL" id="QEV26655.1"/>
    </source>
</evidence>
<feature type="compositionally biased region" description="Acidic residues" evidence="1">
    <location>
        <begin position="64"/>
        <end position="74"/>
    </location>
</feature>
<feature type="region of interest" description="Disordered" evidence="1">
    <location>
        <begin position="215"/>
        <end position="249"/>
    </location>
</feature>
<keyword evidence="2" id="KW-0812">Transmembrane</keyword>
<dbReference type="NCBIfam" id="TIGR03943">
    <property type="entry name" value="TIGR03943 family putative permease subunit"/>
    <property type="match status" value="1"/>
</dbReference>
<dbReference type="RefSeq" id="WP_150485453.1">
    <property type="nucleotide sequence ID" value="NZ_BMTB01000003.1"/>
</dbReference>
<dbReference type="PANTHER" id="PTHR40047:SF1">
    <property type="entry name" value="UPF0703 PROTEIN YCGQ"/>
    <property type="match status" value="1"/>
</dbReference>
<dbReference type="GeneID" id="91418862"/>
<sequence>MRRYGPAVLLALVGAAILRVSLFSDLYLRYVQVGLRPYLVVSGVVLVLLAVVVAVLVRTAGEQEDPEVLEDPENPDSHPGHTHGPAGPRVAWFLTLPALALLLFPPPALGSYSADREADRRAARGVGTFPALPAGNPLDLTLGDFGSRAVYDTGRSLKGRTVRLTGFVTRDAGGTWYITRLLVSCCAADATTAKAEVRGAGAPPVDTWVTVTGTWHPEGEPGSDAAWPPVLDATSVRRVPQPDNPYEKR</sequence>
<keyword evidence="2" id="KW-1133">Transmembrane helix</keyword>